<accession>A0A8J3VSR4</accession>
<name>A0A8J3VSR4_9ACTN</name>
<reference evidence="1" key="1">
    <citation type="submission" date="2021-01" db="EMBL/GenBank/DDBJ databases">
        <title>Whole genome shotgun sequence of Rugosimonospora africana NBRC 104875.</title>
        <authorList>
            <person name="Komaki H."/>
            <person name="Tamura T."/>
        </authorList>
    </citation>
    <scope>NUCLEOTIDE SEQUENCE</scope>
    <source>
        <strain evidence="1">NBRC 104875</strain>
    </source>
</reference>
<dbReference type="AlphaFoldDB" id="A0A8J3VSR4"/>
<dbReference type="EMBL" id="BONZ01000054">
    <property type="protein sequence ID" value="GIH17410.1"/>
    <property type="molecule type" value="Genomic_DNA"/>
</dbReference>
<organism evidence="1 2">
    <name type="scientific">Rugosimonospora africana</name>
    <dbReference type="NCBI Taxonomy" id="556532"/>
    <lineage>
        <taxon>Bacteria</taxon>
        <taxon>Bacillati</taxon>
        <taxon>Actinomycetota</taxon>
        <taxon>Actinomycetes</taxon>
        <taxon>Micromonosporales</taxon>
        <taxon>Micromonosporaceae</taxon>
        <taxon>Rugosimonospora</taxon>
    </lineage>
</organism>
<dbReference type="Proteomes" id="UP000642748">
    <property type="component" value="Unassembled WGS sequence"/>
</dbReference>
<comment type="caution">
    <text evidence="1">The sequence shown here is derived from an EMBL/GenBank/DDBJ whole genome shotgun (WGS) entry which is preliminary data.</text>
</comment>
<sequence>MAEPHPAGGGLVGGVTVGLGDGLRDGVGLTEALRDGVGLGDALRDGDGVVEGVPVPAHPDPVTARSVGTGLLAPEVPCTPNSVVAPAARSAL</sequence>
<proteinExistence type="predicted"/>
<protein>
    <submittedName>
        <fullName evidence="1">Uncharacterized protein</fullName>
    </submittedName>
</protein>
<gene>
    <name evidence="1" type="ORF">Raf01_55820</name>
</gene>
<evidence type="ECO:0000313" key="1">
    <source>
        <dbReference type="EMBL" id="GIH17410.1"/>
    </source>
</evidence>
<evidence type="ECO:0000313" key="2">
    <source>
        <dbReference type="Proteomes" id="UP000642748"/>
    </source>
</evidence>
<keyword evidence="2" id="KW-1185">Reference proteome</keyword>